<dbReference type="InterPro" id="IPR050879">
    <property type="entry name" value="Acyltransferase_3"/>
</dbReference>
<feature type="compositionally biased region" description="Low complexity" evidence="1">
    <location>
        <begin position="388"/>
        <end position="405"/>
    </location>
</feature>
<keyword evidence="4" id="KW-0808">Transferase</keyword>
<evidence type="ECO:0000256" key="2">
    <source>
        <dbReference type="SAM" id="Phobius"/>
    </source>
</evidence>
<dbReference type="GO" id="GO:0016746">
    <property type="term" value="F:acyltransferase activity"/>
    <property type="evidence" value="ECO:0007669"/>
    <property type="project" value="UniProtKB-KW"/>
</dbReference>
<evidence type="ECO:0000259" key="3">
    <source>
        <dbReference type="Pfam" id="PF01757"/>
    </source>
</evidence>
<feature type="transmembrane region" description="Helical" evidence="2">
    <location>
        <begin position="347"/>
        <end position="369"/>
    </location>
</feature>
<dbReference type="Proteomes" id="UP001596004">
    <property type="component" value="Unassembled WGS sequence"/>
</dbReference>
<dbReference type="RefSeq" id="WP_380842628.1">
    <property type="nucleotide sequence ID" value="NZ_JBHSFP010000014.1"/>
</dbReference>
<feature type="region of interest" description="Disordered" evidence="1">
    <location>
        <begin position="384"/>
        <end position="422"/>
    </location>
</feature>
<keyword evidence="2" id="KW-0812">Transmembrane</keyword>
<keyword evidence="2" id="KW-0472">Membrane</keyword>
<dbReference type="EMBL" id="JBHSFP010000014">
    <property type="protein sequence ID" value="MFC4533307.1"/>
    <property type="molecule type" value="Genomic_DNA"/>
</dbReference>
<feature type="transmembrane region" description="Helical" evidence="2">
    <location>
        <begin position="311"/>
        <end position="335"/>
    </location>
</feature>
<protein>
    <submittedName>
        <fullName evidence="4">Acyltransferase family protein</fullName>
        <ecNumber evidence="4">2.3.-.-</ecNumber>
    </submittedName>
</protein>
<feature type="transmembrane region" description="Helical" evidence="2">
    <location>
        <begin position="108"/>
        <end position="133"/>
    </location>
</feature>
<sequence length="422" mass="46591">MVDSTLKQGEARAPVIQPQLPSLTGMRFVACLFPFAFHVLCTNVFAAKDWHMMPMPGTLASYFWEGNWASVSFFFLLSGFVLTWSMRPGDTTSKFWRRRFFKVWPNHLLTFVAAAILFGTVMKMTFSGLSTVLNVTLLQAWFAPLDIWTAYNSVSWSLSNEALFYFLFPFMIRYIVRIKPERLWAWAIGIVAVIFLVPLAATLLPGAGGMYQPWTQSAHLEFWFTSKFPPVRLLEFVLGIIAARIVITGRRVPLSLGSSVALTVFAYFVAPHLPLTYPQAAATVIPLALMIANAAIVDVNRRPSWLRNRVVVWLGEVSFAFYMCHLLVVIFGTMWLTGGKSYSTPVALGIVALLFLVSLAIAAAMFHLVETPIMRRFASSRSRSRHVAATTPSTAPAAASASGTTPEPPALAGASSSTTPDS</sequence>
<name>A0ABV9CKR3_9ACTN</name>
<feature type="transmembrane region" description="Helical" evidence="2">
    <location>
        <begin position="183"/>
        <end position="208"/>
    </location>
</feature>
<gene>
    <name evidence="4" type="ORF">ACFO60_21245</name>
</gene>
<evidence type="ECO:0000256" key="1">
    <source>
        <dbReference type="SAM" id="MobiDB-lite"/>
    </source>
</evidence>
<feature type="transmembrane region" description="Helical" evidence="2">
    <location>
        <begin position="228"/>
        <end position="247"/>
    </location>
</feature>
<proteinExistence type="predicted"/>
<dbReference type="EC" id="2.3.-.-" evidence="4"/>
<comment type="caution">
    <text evidence="4">The sequence shown here is derived from an EMBL/GenBank/DDBJ whole genome shotgun (WGS) entry which is preliminary data.</text>
</comment>
<keyword evidence="2" id="KW-1133">Transmembrane helix</keyword>
<feature type="transmembrane region" description="Helical" evidence="2">
    <location>
        <begin position="254"/>
        <end position="273"/>
    </location>
</feature>
<dbReference type="InterPro" id="IPR002656">
    <property type="entry name" value="Acyl_transf_3_dom"/>
</dbReference>
<feature type="domain" description="Acyltransferase 3" evidence="3">
    <location>
        <begin position="22"/>
        <end position="361"/>
    </location>
</feature>
<keyword evidence="4" id="KW-0012">Acyltransferase</keyword>
<feature type="transmembrane region" description="Helical" evidence="2">
    <location>
        <begin position="279"/>
        <end position="299"/>
    </location>
</feature>
<feature type="transmembrane region" description="Helical" evidence="2">
    <location>
        <begin position="67"/>
        <end position="87"/>
    </location>
</feature>
<accession>A0ABV9CKR3</accession>
<feature type="transmembrane region" description="Helical" evidence="2">
    <location>
        <begin position="28"/>
        <end position="47"/>
    </location>
</feature>
<dbReference type="PANTHER" id="PTHR23028:SF53">
    <property type="entry name" value="ACYL_TRANSF_3 DOMAIN-CONTAINING PROTEIN"/>
    <property type="match status" value="1"/>
</dbReference>
<reference evidence="5" key="1">
    <citation type="journal article" date="2019" name="Int. J. Syst. Evol. Microbiol.">
        <title>The Global Catalogue of Microorganisms (GCM) 10K type strain sequencing project: providing services to taxonomists for standard genome sequencing and annotation.</title>
        <authorList>
            <consortium name="The Broad Institute Genomics Platform"/>
            <consortium name="The Broad Institute Genome Sequencing Center for Infectious Disease"/>
            <person name="Wu L."/>
            <person name="Ma J."/>
        </authorList>
    </citation>
    <scope>NUCLEOTIDE SEQUENCE [LARGE SCALE GENOMIC DNA]</scope>
    <source>
        <strain evidence="5">CGMCC 4.7132</strain>
    </source>
</reference>
<organism evidence="4 5">
    <name type="scientific">Sphaerisporangium dianthi</name>
    <dbReference type="NCBI Taxonomy" id="1436120"/>
    <lineage>
        <taxon>Bacteria</taxon>
        <taxon>Bacillati</taxon>
        <taxon>Actinomycetota</taxon>
        <taxon>Actinomycetes</taxon>
        <taxon>Streptosporangiales</taxon>
        <taxon>Streptosporangiaceae</taxon>
        <taxon>Sphaerisporangium</taxon>
    </lineage>
</organism>
<dbReference type="Pfam" id="PF01757">
    <property type="entry name" value="Acyl_transf_3"/>
    <property type="match status" value="1"/>
</dbReference>
<keyword evidence="5" id="KW-1185">Reference proteome</keyword>
<dbReference type="PANTHER" id="PTHR23028">
    <property type="entry name" value="ACETYLTRANSFERASE"/>
    <property type="match status" value="1"/>
</dbReference>
<evidence type="ECO:0000313" key="4">
    <source>
        <dbReference type="EMBL" id="MFC4533307.1"/>
    </source>
</evidence>
<evidence type="ECO:0000313" key="5">
    <source>
        <dbReference type="Proteomes" id="UP001596004"/>
    </source>
</evidence>
<feature type="transmembrane region" description="Helical" evidence="2">
    <location>
        <begin position="153"/>
        <end position="176"/>
    </location>
</feature>